<protein>
    <submittedName>
        <fullName evidence="2">Uncharacterized protein</fullName>
    </submittedName>
</protein>
<reference evidence="2 3" key="1">
    <citation type="journal article" date="2012" name="Genome Biol.">
        <title>Genome and low-iron response of an oceanic diatom adapted to chronic iron limitation.</title>
        <authorList>
            <person name="Lommer M."/>
            <person name="Specht M."/>
            <person name="Roy A.S."/>
            <person name="Kraemer L."/>
            <person name="Andreson R."/>
            <person name="Gutowska M.A."/>
            <person name="Wolf J."/>
            <person name="Bergner S.V."/>
            <person name="Schilhabel M.B."/>
            <person name="Klostermeier U.C."/>
            <person name="Beiko R.G."/>
            <person name="Rosenstiel P."/>
            <person name="Hippler M."/>
            <person name="Laroche J."/>
        </authorList>
    </citation>
    <scope>NUCLEOTIDE SEQUENCE [LARGE SCALE GENOMIC DNA]</scope>
    <source>
        <strain evidence="2 3">CCMP1005</strain>
    </source>
</reference>
<sequence length="80" mass="8851">MIRVFFLRPGSLSRVRSLTTQIHNTFNIEGRSTSQAGASKDRTGRTGSRKDWHGSSSITNQRLGRGESGSKSEEWDSASH</sequence>
<feature type="compositionally biased region" description="Basic and acidic residues" evidence="1">
    <location>
        <begin position="39"/>
        <end position="53"/>
    </location>
</feature>
<evidence type="ECO:0000313" key="3">
    <source>
        <dbReference type="Proteomes" id="UP000266841"/>
    </source>
</evidence>
<proteinExistence type="predicted"/>
<evidence type="ECO:0000256" key="1">
    <source>
        <dbReference type="SAM" id="MobiDB-lite"/>
    </source>
</evidence>
<name>K0R2B6_THAOC</name>
<organism evidence="2 3">
    <name type="scientific">Thalassiosira oceanica</name>
    <name type="common">Marine diatom</name>
    <dbReference type="NCBI Taxonomy" id="159749"/>
    <lineage>
        <taxon>Eukaryota</taxon>
        <taxon>Sar</taxon>
        <taxon>Stramenopiles</taxon>
        <taxon>Ochrophyta</taxon>
        <taxon>Bacillariophyta</taxon>
        <taxon>Coscinodiscophyceae</taxon>
        <taxon>Thalassiosirophycidae</taxon>
        <taxon>Thalassiosirales</taxon>
        <taxon>Thalassiosiraceae</taxon>
        <taxon>Thalassiosira</taxon>
    </lineage>
</organism>
<dbReference type="EMBL" id="AGNL01048621">
    <property type="protein sequence ID" value="EJK45299.1"/>
    <property type="molecule type" value="Genomic_DNA"/>
</dbReference>
<dbReference type="AlphaFoldDB" id="K0R2B6"/>
<accession>K0R2B6</accession>
<feature type="region of interest" description="Disordered" evidence="1">
    <location>
        <begin position="29"/>
        <end position="80"/>
    </location>
</feature>
<comment type="caution">
    <text evidence="2">The sequence shown here is derived from an EMBL/GenBank/DDBJ whole genome shotgun (WGS) entry which is preliminary data.</text>
</comment>
<evidence type="ECO:0000313" key="2">
    <source>
        <dbReference type="EMBL" id="EJK45299.1"/>
    </source>
</evidence>
<dbReference type="Proteomes" id="UP000266841">
    <property type="component" value="Unassembled WGS sequence"/>
</dbReference>
<feature type="compositionally biased region" description="Basic and acidic residues" evidence="1">
    <location>
        <begin position="64"/>
        <end position="80"/>
    </location>
</feature>
<gene>
    <name evidence="2" type="ORF">THAOC_36094</name>
</gene>
<keyword evidence="3" id="KW-1185">Reference proteome</keyword>